<dbReference type="RefSeq" id="WP_046189215.1">
    <property type="nucleotide sequence ID" value="NZ_JACKUJ010000020.1"/>
</dbReference>
<evidence type="ECO:0000256" key="1">
    <source>
        <dbReference type="SAM" id="MobiDB-lite"/>
    </source>
</evidence>
<comment type="caution">
    <text evidence="2">The sequence shown here is derived from an EMBL/GenBank/DDBJ whole genome shotgun (WGS) entry which is preliminary data.</text>
</comment>
<dbReference type="PATRIC" id="fig|342002.3.peg.1962"/>
<name>A0A0F5MYB2_9MYCO</name>
<protein>
    <submittedName>
        <fullName evidence="2">Uncharacterized protein</fullName>
    </submittedName>
</protein>
<reference evidence="3 5" key="3">
    <citation type="submission" date="2016-12" db="EMBL/GenBank/DDBJ databases">
        <title>The new phylogeny of genus Mycobacterium.</title>
        <authorList>
            <person name="Tortoli E."/>
            <person name="Trovato A."/>
            <person name="Cirillo D.M."/>
        </authorList>
    </citation>
    <scope>NUCLEOTIDE SEQUENCE [LARGE SCALE GENOMIC DNA]</scope>
    <source>
        <strain evidence="3 5">DSM 44942</strain>
    </source>
</reference>
<reference evidence="2" key="2">
    <citation type="submission" date="2015-04" db="EMBL/GenBank/DDBJ databases">
        <title>Genome sequence of Mycobacterium arupense strain GUC1.</title>
        <authorList>
            <person name="Greninger A.L."/>
            <person name="Cunningham G."/>
            <person name="Chiu C.Y."/>
            <person name="Miller S."/>
        </authorList>
    </citation>
    <scope>NUCLEOTIDE SEQUENCE</scope>
    <source>
        <strain evidence="2">GUC1</strain>
    </source>
</reference>
<dbReference type="AlphaFoldDB" id="A0A0F5MYB2"/>
<reference evidence="4" key="1">
    <citation type="submission" date="2015-04" db="EMBL/GenBank/DDBJ databases">
        <title>Genome sequence of Mycobacterium arupense GUC1.</title>
        <authorList>
            <person name="Greninger A.L."/>
            <person name="Cunningham G."/>
            <person name="Chiu C.Y."/>
            <person name="Miller S."/>
        </authorList>
    </citation>
    <scope>NUCLEOTIDE SEQUENCE [LARGE SCALE GENOMIC DNA]</scope>
    <source>
        <strain evidence="4">GUC1</strain>
    </source>
</reference>
<dbReference type="Proteomes" id="UP000192327">
    <property type="component" value="Unassembled WGS sequence"/>
</dbReference>
<accession>A0A0F5MYB2</accession>
<evidence type="ECO:0000313" key="5">
    <source>
        <dbReference type="Proteomes" id="UP000192327"/>
    </source>
</evidence>
<proteinExistence type="predicted"/>
<feature type="region of interest" description="Disordered" evidence="1">
    <location>
        <begin position="1"/>
        <end position="35"/>
    </location>
</feature>
<dbReference type="Proteomes" id="UP000034416">
    <property type="component" value="Unassembled WGS sequence"/>
</dbReference>
<dbReference type="EMBL" id="LASW01000029">
    <property type="protein sequence ID" value="KKB99604.1"/>
    <property type="molecule type" value="Genomic_DNA"/>
</dbReference>
<evidence type="ECO:0000313" key="2">
    <source>
        <dbReference type="EMBL" id="KKB99604.1"/>
    </source>
</evidence>
<sequence>MDNDITTEPDEAVEQVDTEAPETSGDEAAGDTFPREVVEKLRQESGKYRQRAQRADELAHRLHAELVRATGRLADPADLEFDEDHLADPDKLTAAVDELLAARPHLASRRPVGDIGQGQHGNGGGEFSLLGMLKERT</sequence>
<evidence type="ECO:0000313" key="3">
    <source>
        <dbReference type="EMBL" id="OQZ93590.1"/>
    </source>
</evidence>
<keyword evidence="5" id="KW-1185">Reference proteome</keyword>
<dbReference type="OrthoDB" id="3831049at2"/>
<feature type="compositionally biased region" description="Acidic residues" evidence="1">
    <location>
        <begin position="1"/>
        <end position="29"/>
    </location>
</feature>
<organism evidence="2 4">
    <name type="scientific">Mycolicibacter arupensis</name>
    <dbReference type="NCBI Taxonomy" id="342002"/>
    <lineage>
        <taxon>Bacteria</taxon>
        <taxon>Bacillati</taxon>
        <taxon>Actinomycetota</taxon>
        <taxon>Actinomycetes</taxon>
        <taxon>Mycobacteriales</taxon>
        <taxon>Mycobacteriaceae</taxon>
        <taxon>Mycolicibacter</taxon>
    </lineage>
</organism>
<evidence type="ECO:0000313" key="4">
    <source>
        <dbReference type="Proteomes" id="UP000034416"/>
    </source>
</evidence>
<feature type="region of interest" description="Disordered" evidence="1">
    <location>
        <begin position="110"/>
        <end position="137"/>
    </location>
</feature>
<dbReference type="EMBL" id="MVHH01000052">
    <property type="protein sequence ID" value="OQZ93590.1"/>
    <property type="molecule type" value="Genomic_DNA"/>
</dbReference>
<dbReference type="STRING" id="342002.BST15_17820"/>
<gene>
    <name evidence="3" type="ORF">BST15_17820</name>
    <name evidence="2" type="ORF">WR43_08870</name>
</gene>
<feature type="compositionally biased region" description="Gly residues" evidence="1">
    <location>
        <begin position="115"/>
        <end position="126"/>
    </location>
</feature>